<dbReference type="GO" id="GO:0030313">
    <property type="term" value="C:cell envelope"/>
    <property type="evidence" value="ECO:0007669"/>
    <property type="project" value="UniProtKB-SubCell"/>
</dbReference>
<dbReference type="Proteomes" id="UP000530424">
    <property type="component" value="Unassembled WGS sequence"/>
</dbReference>
<evidence type="ECO:0000259" key="6">
    <source>
        <dbReference type="Pfam" id="PF00496"/>
    </source>
</evidence>
<evidence type="ECO:0000256" key="1">
    <source>
        <dbReference type="ARBA" id="ARBA00004196"/>
    </source>
</evidence>
<keyword evidence="3" id="KW-0813">Transport</keyword>
<feature type="domain" description="Solute-binding protein family 5" evidence="6">
    <location>
        <begin position="80"/>
        <end position="427"/>
    </location>
</feature>
<dbReference type="CDD" id="cd00995">
    <property type="entry name" value="PBP2_NikA_DppA_OppA_like"/>
    <property type="match status" value="1"/>
</dbReference>
<dbReference type="SUPFAM" id="SSF53850">
    <property type="entry name" value="Periplasmic binding protein-like II"/>
    <property type="match status" value="1"/>
</dbReference>
<keyword evidence="4 5" id="KW-0732">Signal</keyword>
<dbReference type="RefSeq" id="WP_179666272.1">
    <property type="nucleotide sequence ID" value="NZ_JACCFP010000001.1"/>
</dbReference>
<dbReference type="Gene3D" id="3.40.190.10">
    <property type="entry name" value="Periplasmic binding protein-like II"/>
    <property type="match status" value="1"/>
</dbReference>
<dbReference type="GO" id="GO:0042597">
    <property type="term" value="C:periplasmic space"/>
    <property type="evidence" value="ECO:0007669"/>
    <property type="project" value="UniProtKB-ARBA"/>
</dbReference>
<organism evidence="7 8">
    <name type="scientific">Nocardioides thalensis</name>
    <dbReference type="NCBI Taxonomy" id="1914755"/>
    <lineage>
        <taxon>Bacteria</taxon>
        <taxon>Bacillati</taxon>
        <taxon>Actinomycetota</taxon>
        <taxon>Actinomycetes</taxon>
        <taxon>Propionibacteriales</taxon>
        <taxon>Nocardioidaceae</taxon>
        <taxon>Nocardioides</taxon>
    </lineage>
</organism>
<dbReference type="Gene3D" id="3.10.105.10">
    <property type="entry name" value="Dipeptide-binding Protein, Domain 3"/>
    <property type="match status" value="1"/>
</dbReference>
<dbReference type="EMBL" id="JACCFP010000001">
    <property type="protein sequence ID" value="NYI99647.1"/>
    <property type="molecule type" value="Genomic_DNA"/>
</dbReference>
<dbReference type="PANTHER" id="PTHR30290:SF10">
    <property type="entry name" value="PERIPLASMIC OLIGOPEPTIDE-BINDING PROTEIN-RELATED"/>
    <property type="match status" value="1"/>
</dbReference>
<dbReference type="AlphaFoldDB" id="A0A853BZ25"/>
<comment type="similarity">
    <text evidence="2">Belongs to the bacterial solute-binding protein 5 family.</text>
</comment>
<comment type="subcellular location">
    <subcellularLocation>
        <location evidence="1">Cell envelope</location>
    </subcellularLocation>
</comment>
<evidence type="ECO:0000313" key="8">
    <source>
        <dbReference type="Proteomes" id="UP000530424"/>
    </source>
</evidence>
<name>A0A853BZ25_9ACTN</name>
<sequence length="526" mass="54554">MSQRVTIPAATVALSCVLAACSAGDADPGGNGPSGPGGPVTVVVSSDPGSLDPHKAVTSAAGQLVAFAYDSLVHVDEEGNVVPALASAWTEDGTSVTFELGDQATCADGSKITPSLVAENLSFVADPENGSPLNGLYMPSGAEVTASDEDGTVVVETAEPFPFLLNGIAQVPIVCQSGLDDRSALERETHGTGPFVLTESVVDDHYTYTVREDYTWGPDGASTSADGTPSAVTFKVVPDESTAANLLISGEVNIATVYGPDRARLAGQDLPHEDLQNVAGEFFFNEEDGRPTSDLSVRTALVAALDLEELADVVTDGNAVPSTGMVTLEPTACSGDTVTGNLPDSGLDAARAALVDGGWQEGPDGWTKDGQLLEVTFVHGTDKPLANAAELTAARWEELGVRVDSVAKDSSSLSEILFSTGAWDVTSNSLQVQFPSQLVPFLSGPAPADGTNFAHLDNKEYERLAAEASAMPGSSGCDLWIEAEAALVENLDVVPYANLTVPVWGRGVEFRETAYGIDPLSLRHSG</sequence>
<comment type="caution">
    <text evidence="7">The sequence shown here is derived from an EMBL/GenBank/DDBJ whole genome shotgun (WGS) entry which is preliminary data.</text>
</comment>
<dbReference type="PANTHER" id="PTHR30290">
    <property type="entry name" value="PERIPLASMIC BINDING COMPONENT OF ABC TRANSPORTER"/>
    <property type="match status" value="1"/>
</dbReference>
<evidence type="ECO:0000256" key="3">
    <source>
        <dbReference type="ARBA" id="ARBA00022448"/>
    </source>
</evidence>
<evidence type="ECO:0000313" key="7">
    <source>
        <dbReference type="EMBL" id="NYI99647.1"/>
    </source>
</evidence>
<dbReference type="InterPro" id="IPR030678">
    <property type="entry name" value="Peptide/Ni-bd"/>
</dbReference>
<dbReference type="Pfam" id="PF00496">
    <property type="entry name" value="SBP_bac_5"/>
    <property type="match status" value="1"/>
</dbReference>
<dbReference type="PROSITE" id="PS51257">
    <property type="entry name" value="PROKAR_LIPOPROTEIN"/>
    <property type="match status" value="1"/>
</dbReference>
<dbReference type="PIRSF" id="PIRSF002741">
    <property type="entry name" value="MppA"/>
    <property type="match status" value="1"/>
</dbReference>
<proteinExistence type="inferred from homology"/>
<keyword evidence="8" id="KW-1185">Reference proteome</keyword>
<dbReference type="InterPro" id="IPR000914">
    <property type="entry name" value="SBP_5_dom"/>
</dbReference>
<dbReference type="GO" id="GO:1904680">
    <property type="term" value="F:peptide transmembrane transporter activity"/>
    <property type="evidence" value="ECO:0007669"/>
    <property type="project" value="TreeGrafter"/>
</dbReference>
<protein>
    <submittedName>
        <fullName evidence="7">Peptide/nickel transport system substrate-binding protein</fullName>
    </submittedName>
</protein>
<accession>A0A853BZ25</accession>
<dbReference type="GO" id="GO:0015833">
    <property type="term" value="P:peptide transport"/>
    <property type="evidence" value="ECO:0007669"/>
    <property type="project" value="TreeGrafter"/>
</dbReference>
<dbReference type="GO" id="GO:0043190">
    <property type="term" value="C:ATP-binding cassette (ABC) transporter complex"/>
    <property type="evidence" value="ECO:0007669"/>
    <property type="project" value="InterPro"/>
</dbReference>
<evidence type="ECO:0000256" key="5">
    <source>
        <dbReference type="SAM" id="SignalP"/>
    </source>
</evidence>
<feature type="chain" id="PRO_5038929257" evidence="5">
    <location>
        <begin position="26"/>
        <end position="526"/>
    </location>
</feature>
<evidence type="ECO:0000256" key="4">
    <source>
        <dbReference type="ARBA" id="ARBA00022729"/>
    </source>
</evidence>
<feature type="signal peptide" evidence="5">
    <location>
        <begin position="1"/>
        <end position="25"/>
    </location>
</feature>
<gene>
    <name evidence="7" type="ORF">HNR19_000346</name>
</gene>
<evidence type="ECO:0000256" key="2">
    <source>
        <dbReference type="ARBA" id="ARBA00005695"/>
    </source>
</evidence>
<reference evidence="7 8" key="1">
    <citation type="submission" date="2020-07" db="EMBL/GenBank/DDBJ databases">
        <title>Sequencing the genomes of 1000 actinobacteria strains.</title>
        <authorList>
            <person name="Klenk H.-P."/>
        </authorList>
    </citation>
    <scope>NUCLEOTIDE SEQUENCE [LARGE SCALE GENOMIC DNA]</scope>
    <source>
        <strain evidence="7 8">DSM 103833</strain>
    </source>
</reference>
<dbReference type="InterPro" id="IPR039424">
    <property type="entry name" value="SBP_5"/>
</dbReference>